<dbReference type="Pfam" id="PF13091">
    <property type="entry name" value="PLDc_2"/>
    <property type="match status" value="2"/>
</dbReference>
<dbReference type="InterPro" id="IPR025202">
    <property type="entry name" value="PLD-like_dom"/>
</dbReference>
<dbReference type="SMART" id="SM00155">
    <property type="entry name" value="PLDc"/>
    <property type="match status" value="2"/>
</dbReference>
<feature type="domain" description="PLD phosphodiesterase" evidence="1">
    <location>
        <begin position="358"/>
        <end position="385"/>
    </location>
</feature>
<dbReference type="SUPFAM" id="SSF56024">
    <property type="entry name" value="Phospholipase D/nuclease"/>
    <property type="match status" value="2"/>
</dbReference>
<dbReference type="GO" id="GO:0030572">
    <property type="term" value="F:phosphatidyltransferase activity"/>
    <property type="evidence" value="ECO:0007669"/>
    <property type="project" value="UniProtKB-ARBA"/>
</dbReference>
<sequence length="458" mass="52431">MIAGAVLPFSQYATVSEATRSSVSAEDFRQDSPGSDRVMLLETNESALLERIRLLNQAKERIIISTFDMRSGESTEDILAMLLHKAEEGVSVQMIVDGFSGLIRMEGCPLFYALAAHPNAEIRIYNPINPLLPWKTQGRMHDKYVIVDDLAYILGGRNMFDYFIGDYPTDDQSHDREVLVYNTQNGTDHTGESSLFQVESYFQSVWELPDCKPFHDNESLLERERVQKQTEHLHDRYGYLLETYPEQFEPFDYEEATLTAGKITLISNPIGIYEKEPVVFYTLARLMEAAEEEVIIHTPYAVFNDYMYDTMKGITSKVPVTMMVNAVENGDNFVASSDYTYNKPKILETDVSLYEYSGGLSYHGKSLVIDNELAIIGSYNFDLRSTYMDTELMLCIQSEELAGELKAYMLDYQEDCRIVKSMEEQIVPEHVAIEEIPFVKNALWHIVGFLLKPFRYLI</sequence>
<dbReference type="PANTHER" id="PTHR21248">
    <property type="entry name" value="CARDIOLIPIN SYNTHASE"/>
    <property type="match status" value="1"/>
</dbReference>
<dbReference type="PROSITE" id="PS50035">
    <property type="entry name" value="PLD"/>
    <property type="match status" value="2"/>
</dbReference>
<dbReference type="CDD" id="cd09113">
    <property type="entry name" value="PLDc_ymdC_like_2"/>
    <property type="match status" value="1"/>
</dbReference>
<dbReference type="Gene3D" id="3.30.870.10">
    <property type="entry name" value="Endonuclease Chain A"/>
    <property type="match status" value="2"/>
</dbReference>
<evidence type="ECO:0000313" key="2">
    <source>
        <dbReference type="EMBL" id="HIQ96627.1"/>
    </source>
</evidence>
<evidence type="ECO:0000259" key="1">
    <source>
        <dbReference type="PROSITE" id="PS50035"/>
    </source>
</evidence>
<dbReference type="InterPro" id="IPR001736">
    <property type="entry name" value="PLipase_D/transphosphatidylase"/>
</dbReference>
<dbReference type="PANTHER" id="PTHR21248:SF12">
    <property type="entry name" value="CARDIOLIPIN SYNTHASE C"/>
    <property type="match status" value="1"/>
</dbReference>
<evidence type="ECO:0000313" key="3">
    <source>
        <dbReference type="Proteomes" id="UP000886886"/>
    </source>
</evidence>
<dbReference type="AlphaFoldDB" id="A0A9D0ZW14"/>
<feature type="domain" description="PLD phosphodiesterase" evidence="1">
    <location>
        <begin position="136"/>
        <end position="163"/>
    </location>
</feature>
<reference evidence="2" key="1">
    <citation type="submission" date="2020-10" db="EMBL/GenBank/DDBJ databases">
        <authorList>
            <person name="Gilroy R."/>
        </authorList>
    </citation>
    <scope>NUCLEOTIDE SEQUENCE</scope>
    <source>
        <strain evidence="2">ChiSjej3B21-11622</strain>
    </source>
</reference>
<organism evidence="2 3">
    <name type="scientific">Candidatus Limivivens merdigallinarum</name>
    <dbReference type="NCBI Taxonomy" id="2840859"/>
    <lineage>
        <taxon>Bacteria</taxon>
        <taxon>Bacillati</taxon>
        <taxon>Bacillota</taxon>
        <taxon>Clostridia</taxon>
        <taxon>Lachnospirales</taxon>
        <taxon>Lachnospiraceae</taxon>
        <taxon>Lachnospiraceae incertae sedis</taxon>
        <taxon>Candidatus Limivivens</taxon>
    </lineage>
</organism>
<name>A0A9D0ZW14_9FIRM</name>
<dbReference type="EMBL" id="DVFT01000130">
    <property type="protein sequence ID" value="HIQ96627.1"/>
    <property type="molecule type" value="Genomic_DNA"/>
</dbReference>
<dbReference type="Proteomes" id="UP000886886">
    <property type="component" value="Unassembled WGS sequence"/>
</dbReference>
<accession>A0A9D0ZW14</accession>
<comment type="caution">
    <text evidence="2">The sequence shown here is derived from an EMBL/GenBank/DDBJ whole genome shotgun (WGS) entry which is preliminary data.</text>
</comment>
<reference evidence="2" key="2">
    <citation type="journal article" date="2021" name="PeerJ">
        <title>Extensive microbial diversity within the chicken gut microbiome revealed by metagenomics and culture.</title>
        <authorList>
            <person name="Gilroy R."/>
            <person name="Ravi A."/>
            <person name="Getino M."/>
            <person name="Pursley I."/>
            <person name="Horton D.L."/>
            <person name="Alikhan N.F."/>
            <person name="Baker D."/>
            <person name="Gharbi K."/>
            <person name="Hall N."/>
            <person name="Watson M."/>
            <person name="Adriaenssens E.M."/>
            <person name="Foster-Nyarko E."/>
            <person name="Jarju S."/>
            <person name="Secka A."/>
            <person name="Antonio M."/>
            <person name="Oren A."/>
            <person name="Chaudhuri R.R."/>
            <person name="La Ragione R."/>
            <person name="Hildebrand F."/>
            <person name="Pallen M.J."/>
        </authorList>
    </citation>
    <scope>NUCLEOTIDE SEQUENCE</scope>
    <source>
        <strain evidence="2">ChiSjej3B21-11622</strain>
    </source>
</reference>
<dbReference type="GO" id="GO:0032049">
    <property type="term" value="P:cardiolipin biosynthetic process"/>
    <property type="evidence" value="ECO:0007669"/>
    <property type="project" value="UniProtKB-ARBA"/>
</dbReference>
<gene>
    <name evidence="2" type="ORF">IAB26_08695</name>
</gene>
<proteinExistence type="predicted"/>
<protein>
    <submittedName>
        <fullName evidence="2">Phospholipase D family protein</fullName>
    </submittedName>
</protein>